<evidence type="ECO:0000256" key="1">
    <source>
        <dbReference type="ARBA" id="ARBA00008779"/>
    </source>
</evidence>
<comment type="caution">
    <text evidence="4">The sequence shown here is derived from an EMBL/GenBank/DDBJ whole genome shotgun (WGS) entry which is preliminary data.</text>
</comment>
<sequence>MKHILLLVLVLQGLYPVQLVEAQDRPNILILFLDDLDPDFGCYGNELVTTPNIDRLASQGVRFTRAYASGTVCSPSHTSLFTGCYASTIGAPNHRSHYIDTLPEGCHILTELMSEAGYFTVNFKSNGDRMYNKLYGATAKTDLNFDRGKPENNQESGKEVFDHLQIIDPIDISTYFKGGVWSQRKNTQPFFAYANIETGKKHGFEPGRKWAIEKGIEVDPAEVDVPPHYYDNEEVRLVLASALDAVSHTDVEVGKFLDALELSNLDRDTLVILLSDHGATLPRHKQNLWLTGIHVPLIMRWPGNLDAGAVNGELASIIDIAPTVLSAAKVCVPPTMEGLNLLADVSSREYVVATRDGMNGVFDCSRAIVTKKYQYIHHFFPEIPYRANHYARKVVSFESMAQLHEEGELNALQAVYYASEKEPVELYDLEADELQTRNLATDPEYVGVLRKMRRTLFKWQNSSGDQVMDARGILSEEKVPFGTKIDELLSKDSSK</sequence>
<dbReference type="InterPro" id="IPR000917">
    <property type="entry name" value="Sulfatase_N"/>
</dbReference>
<organism evidence="4 5">
    <name type="scientific">Pelagicoccus mobilis</name>
    <dbReference type="NCBI Taxonomy" id="415221"/>
    <lineage>
        <taxon>Bacteria</taxon>
        <taxon>Pseudomonadati</taxon>
        <taxon>Verrucomicrobiota</taxon>
        <taxon>Opitutia</taxon>
        <taxon>Puniceicoccales</taxon>
        <taxon>Pelagicoccaceae</taxon>
        <taxon>Pelagicoccus</taxon>
    </lineage>
</organism>
<gene>
    <name evidence="4" type="ORF">JIN87_03880</name>
</gene>
<dbReference type="Proteomes" id="UP000617628">
    <property type="component" value="Unassembled WGS sequence"/>
</dbReference>
<dbReference type="Pfam" id="PF00884">
    <property type="entry name" value="Sulfatase"/>
    <property type="match status" value="1"/>
</dbReference>
<dbReference type="Gene3D" id="3.40.720.10">
    <property type="entry name" value="Alkaline Phosphatase, subunit A"/>
    <property type="match status" value="1"/>
</dbReference>
<dbReference type="PANTHER" id="PTHR42693:SF53">
    <property type="entry name" value="ENDO-4-O-SULFATASE"/>
    <property type="match status" value="1"/>
</dbReference>
<evidence type="ECO:0000313" key="4">
    <source>
        <dbReference type="EMBL" id="MBK1875994.1"/>
    </source>
</evidence>
<dbReference type="AlphaFoldDB" id="A0A934RY33"/>
<dbReference type="InterPro" id="IPR050738">
    <property type="entry name" value="Sulfatase"/>
</dbReference>
<keyword evidence="2" id="KW-0378">Hydrolase</keyword>
<accession>A0A934RY33</accession>
<dbReference type="PANTHER" id="PTHR42693">
    <property type="entry name" value="ARYLSULFATASE FAMILY MEMBER"/>
    <property type="match status" value="1"/>
</dbReference>
<evidence type="ECO:0000313" key="5">
    <source>
        <dbReference type="Proteomes" id="UP000617628"/>
    </source>
</evidence>
<dbReference type="InterPro" id="IPR017850">
    <property type="entry name" value="Alkaline_phosphatase_core_sf"/>
</dbReference>
<keyword evidence="5" id="KW-1185">Reference proteome</keyword>
<dbReference type="SUPFAM" id="SSF53649">
    <property type="entry name" value="Alkaline phosphatase-like"/>
    <property type="match status" value="1"/>
</dbReference>
<dbReference type="GO" id="GO:0004065">
    <property type="term" value="F:arylsulfatase activity"/>
    <property type="evidence" value="ECO:0007669"/>
    <property type="project" value="TreeGrafter"/>
</dbReference>
<evidence type="ECO:0000256" key="2">
    <source>
        <dbReference type="ARBA" id="ARBA00022801"/>
    </source>
</evidence>
<evidence type="ECO:0000259" key="3">
    <source>
        <dbReference type="Pfam" id="PF00884"/>
    </source>
</evidence>
<feature type="domain" description="Sulfatase N-terminal" evidence="3">
    <location>
        <begin position="26"/>
        <end position="329"/>
    </location>
</feature>
<name>A0A934RY33_9BACT</name>
<reference evidence="4" key="1">
    <citation type="submission" date="2021-01" db="EMBL/GenBank/DDBJ databases">
        <title>Modified the classification status of verrucomicrobia.</title>
        <authorList>
            <person name="Feng X."/>
        </authorList>
    </citation>
    <scope>NUCLEOTIDE SEQUENCE</scope>
    <source>
        <strain evidence="4">KCTC 13126</strain>
    </source>
</reference>
<protein>
    <submittedName>
        <fullName evidence="4">Sulfatase</fullName>
    </submittedName>
</protein>
<dbReference type="EMBL" id="JAENIL010000005">
    <property type="protein sequence ID" value="MBK1875994.1"/>
    <property type="molecule type" value="Genomic_DNA"/>
</dbReference>
<proteinExistence type="inferred from homology"/>
<comment type="similarity">
    <text evidence="1">Belongs to the sulfatase family.</text>
</comment>
<dbReference type="RefSeq" id="WP_200354210.1">
    <property type="nucleotide sequence ID" value="NZ_JAENIL010000005.1"/>
</dbReference>
<dbReference type="CDD" id="cd16027">
    <property type="entry name" value="SGSH"/>
    <property type="match status" value="1"/>
</dbReference>